<evidence type="ECO:0000259" key="2">
    <source>
        <dbReference type="Pfam" id="PF13639"/>
    </source>
</evidence>
<keyword evidence="4" id="KW-1185">Reference proteome</keyword>
<dbReference type="PANTHER" id="PTHR47530">
    <property type="entry name" value="E3 UBIQUITIN LIGASE BIG BROTHER-RELATED"/>
    <property type="match status" value="1"/>
</dbReference>
<accession>A0A388JTD3</accession>
<dbReference type="InterPro" id="IPR043312">
    <property type="entry name" value="AtBBR-like"/>
</dbReference>
<dbReference type="AlphaFoldDB" id="A0A388JTD3"/>
<dbReference type="PANTHER" id="PTHR47530:SF4">
    <property type="entry name" value="E3 UBIQUITIN LIGASE BIG BROTHER-RELATED"/>
    <property type="match status" value="1"/>
</dbReference>
<dbReference type="InterPro" id="IPR013083">
    <property type="entry name" value="Znf_RING/FYVE/PHD"/>
</dbReference>
<dbReference type="InterPro" id="IPR001841">
    <property type="entry name" value="Znf_RING"/>
</dbReference>
<feature type="region of interest" description="Disordered" evidence="1">
    <location>
        <begin position="422"/>
        <end position="443"/>
    </location>
</feature>
<feature type="compositionally biased region" description="Basic and acidic residues" evidence="1">
    <location>
        <begin position="108"/>
        <end position="117"/>
    </location>
</feature>
<evidence type="ECO:0000313" key="4">
    <source>
        <dbReference type="Proteomes" id="UP000265515"/>
    </source>
</evidence>
<feature type="region of interest" description="Disordered" evidence="1">
    <location>
        <begin position="105"/>
        <end position="129"/>
    </location>
</feature>
<feature type="region of interest" description="Disordered" evidence="1">
    <location>
        <begin position="285"/>
        <end position="326"/>
    </location>
</feature>
<reference evidence="3 4" key="1">
    <citation type="journal article" date="2018" name="Cell">
        <title>The Chara Genome: Secondary Complexity and Implications for Plant Terrestrialization.</title>
        <authorList>
            <person name="Nishiyama T."/>
            <person name="Sakayama H."/>
            <person name="Vries J.D."/>
            <person name="Buschmann H."/>
            <person name="Saint-Marcoux D."/>
            <person name="Ullrich K.K."/>
            <person name="Haas F.B."/>
            <person name="Vanderstraeten L."/>
            <person name="Becker D."/>
            <person name="Lang D."/>
            <person name="Vosolsobe S."/>
            <person name="Rombauts S."/>
            <person name="Wilhelmsson P.K.I."/>
            <person name="Janitza P."/>
            <person name="Kern R."/>
            <person name="Heyl A."/>
            <person name="Rumpler F."/>
            <person name="Villalobos L.I.A.C."/>
            <person name="Clay J.M."/>
            <person name="Skokan R."/>
            <person name="Toyoda A."/>
            <person name="Suzuki Y."/>
            <person name="Kagoshima H."/>
            <person name="Schijlen E."/>
            <person name="Tajeshwar N."/>
            <person name="Catarino B."/>
            <person name="Hetherington A.J."/>
            <person name="Saltykova A."/>
            <person name="Bonnot C."/>
            <person name="Breuninger H."/>
            <person name="Symeonidi A."/>
            <person name="Radhakrishnan G.V."/>
            <person name="Van Nieuwerburgh F."/>
            <person name="Deforce D."/>
            <person name="Chang C."/>
            <person name="Karol K.G."/>
            <person name="Hedrich R."/>
            <person name="Ulvskov P."/>
            <person name="Glockner G."/>
            <person name="Delwiche C.F."/>
            <person name="Petrasek J."/>
            <person name="Van de Peer Y."/>
            <person name="Friml J."/>
            <person name="Beilby M."/>
            <person name="Dolan L."/>
            <person name="Kohara Y."/>
            <person name="Sugano S."/>
            <person name="Fujiyama A."/>
            <person name="Delaux P.-M."/>
            <person name="Quint M."/>
            <person name="TheiBen G."/>
            <person name="Hagemann M."/>
            <person name="Harholt J."/>
            <person name="Dunand C."/>
            <person name="Zachgo S."/>
            <person name="Langdale J."/>
            <person name="Maumus F."/>
            <person name="Straeten D.V.D."/>
            <person name="Gould S.B."/>
            <person name="Rensing S.A."/>
        </authorList>
    </citation>
    <scope>NUCLEOTIDE SEQUENCE [LARGE SCALE GENOMIC DNA]</scope>
    <source>
        <strain evidence="3 4">S276</strain>
    </source>
</reference>
<feature type="region of interest" description="Disordered" evidence="1">
    <location>
        <begin position="142"/>
        <end position="195"/>
    </location>
</feature>
<feature type="region of interest" description="Disordered" evidence="1">
    <location>
        <begin position="1"/>
        <end position="30"/>
    </location>
</feature>
<dbReference type="Gramene" id="GBG61050">
    <property type="protein sequence ID" value="GBG61050"/>
    <property type="gene ID" value="CBR_g18643"/>
</dbReference>
<dbReference type="Gene3D" id="3.30.40.10">
    <property type="entry name" value="Zinc/RING finger domain, C3HC4 (zinc finger)"/>
    <property type="match status" value="1"/>
</dbReference>
<gene>
    <name evidence="3" type="ORF">CBR_g18643</name>
</gene>
<dbReference type="EMBL" id="BFEA01000016">
    <property type="protein sequence ID" value="GBG61050.1"/>
    <property type="molecule type" value="Genomic_DNA"/>
</dbReference>
<feature type="compositionally biased region" description="Basic and acidic residues" evidence="1">
    <location>
        <begin position="160"/>
        <end position="174"/>
    </location>
</feature>
<feature type="compositionally biased region" description="Basic and acidic residues" evidence="1">
    <location>
        <begin position="1"/>
        <end position="22"/>
    </location>
</feature>
<name>A0A388JTD3_CHABU</name>
<dbReference type="Proteomes" id="UP000265515">
    <property type="component" value="Unassembled WGS sequence"/>
</dbReference>
<proteinExistence type="predicted"/>
<evidence type="ECO:0000313" key="3">
    <source>
        <dbReference type="EMBL" id="GBG61050.1"/>
    </source>
</evidence>
<dbReference type="STRING" id="69332.A0A388JTD3"/>
<feature type="domain" description="RING-type" evidence="2">
    <location>
        <begin position="449"/>
        <end position="485"/>
    </location>
</feature>
<dbReference type="OrthoDB" id="8062037at2759"/>
<organism evidence="3 4">
    <name type="scientific">Chara braunii</name>
    <name type="common">Braun's stonewort</name>
    <dbReference type="NCBI Taxonomy" id="69332"/>
    <lineage>
        <taxon>Eukaryota</taxon>
        <taxon>Viridiplantae</taxon>
        <taxon>Streptophyta</taxon>
        <taxon>Charophyceae</taxon>
        <taxon>Charales</taxon>
        <taxon>Characeae</taxon>
        <taxon>Chara</taxon>
    </lineage>
</organism>
<dbReference type="Pfam" id="PF13639">
    <property type="entry name" value="zf-RING_2"/>
    <property type="match status" value="1"/>
</dbReference>
<dbReference type="SUPFAM" id="SSF57850">
    <property type="entry name" value="RING/U-box"/>
    <property type="match status" value="1"/>
</dbReference>
<sequence>MNCCGEWKEGKGKDQGDRRGHVADWGGGFGMVSEDNTSNVGIRRVGEVGGMDDPRVIAKKLQAGPDLAPGVAVVAGPDRDGARGAAGCQGLLATDTSSALPQICNDGLRVDDNHDGGYPDENEDDSGGGAFLKAAAAQCASGGDADMARSDESEGTAGMEKGEEMDKENREVEKISIPPSEEMARPPMSSTVSISPLAETPAGANVADGGFRGFDLARPVRQSFSQASGVDADLLLARVLQEQERAYLLLTGFGAHGYGSESEELLGGVFDDGNLLHLGRAENDARVEGDGDGPAAGEDDGGTGSQGRPGQGAHSEGNAQEPLDQRTRESMEIDGTRYDDDESLARALQEEEDREMTARLMALACSLPESPEDSEDEGLQDVWAQEYDPDNFSYEELVALGDVVGTESRGLPQEVIASLPRSTYGQVRQQSGSGEGDGSSQSTVAEEEQCVVCRLEFEAADTVTVLGCNHVYHSECIQGWLNINKWKT</sequence>
<protein>
    <recommendedName>
        <fullName evidence="2">RING-type domain-containing protein</fullName>
    </recommendedName>
</protein>
<comment type="caution">
    <text evidence="3">The sequence shown here is derived from an EMBL/GenBank/DDBJ whole genome shotgun (WGS) entry which is preliminary data.</text>
</comment>
<evidence type="ECO:0000256" key="1">
    <source>
        <dbReference type="SAM" id="MobiDB-lite"/>
    </source>
</evidence>